<gene>
    <name evidence="2" type="ORF">SAMN05421594_3033</name>
</gene>
<organism evidence="2 3">
    <name type="scientific">Chryseobacterium oleae</name>
    <dbReference type="NCBI Taxonomy" id="491207"/>
    <lineage>
        <taxon>Bacteria</taxon>
        <taxon>Pseudomonadati</taxon>
        <taxon>Bacteroidota</taxon>
        <taxon>Flavobacteriia</taxon>
        <taxon>Flavobacteriales</taxon>
        <taxon>Weeksellaceae</taxon>
        <taxon>Chryseobacterium group</taxon>
        <taxon>Chryseobacterium</taxon>
    </lineage>
</organism>
<sequence length="192" mass="21866">MAITPFTKKLVETAQQQYQLYKSMDEADEKLCKQIRKYYTDLGFTFTSCVDEPWSAVFISWCVLKGGANATEFKFSVAHSKFVYKAIQNATQAAGVFRARKLNEYKPKIGDIIHNNRGNSTFDYEYAKNHESYQSHSAIVVEVGEDSGGRYLLTVGGNESDSVRMKEIRLDKNGFIKQRSINPYISIIETLK</sequence>
<evidence type="ECO:0000259" key="1">
    <source>
        <dbReference type="Pfam" id="PF10030"/>
    </source>
</evidence>
<accession>A0A1I4ZJM4</accession>
<keyword evidence="3" id="KW-1185">Reference proteome</keyword>
<dbReference type="RefSeq" id="WP_090025172.1">
    <property type="nucleotide sequence ID" value="NZ_FOVD01000004.1"/>
</dbReference>
<dbReference type="AlphaFoldDB" id="A0A1I4ZJM4"/>
<evidence type="ECO:0000313" key="2">
    <source>
        <dbReference type="EMBL" id="SFN50408.1"/>
    </source>
</evidence>
<reference evidence="3" key="1">
    <citation type="submission" date="2016-10" db="EMBL/GenBank/DDBJ databases">
        <authorList>
            <person name="Varghese N."/>
            <person name="Submissions S."/>
        </authorList>
    </citation>
    <scope>NUCLEOTIDE SEQUENCE [LARGE SCALE GENOMIC DNA]</scope>
    <source>
        <strain evidence="3">DSM 25575</strain>
    </source>
</reference>
<feature type="domain" description="DUF2272" evidence="1">
    <location>
        <begin position="49"/>
        <end position="179"/>
    </location>
</feature>
<dbReference type="Proteomes" id="UP000198769">
    <property type="component" value="Unassembled WGS sequence"/>
</dbReference>
<name>A0A1I4ZJM4_CHROL</name>
<dbReference type="InterPro" id="IPR019262">
    <property type="entry name" value="DUF2272"/>
</dbReference>
<dbReference type="EMBL" id="FOVD01000004">
    <property type="protein sequence ID" value="SFN50408.1"/>
    <property type="molecule type" value="Genomic_DNA"/>
</dbReference>
<dbReference type="OrthoDB" id="1273424at2"/>
<dbReference type="Pfam" id="PF10030">
    <property type="entry name" value="DUF2272"/>
    <property type="match status" value="1"/>
</dbReference>
<proteinExistence type="predicted"/>
<evidence type="ECO:0000313" key="3">
    <source>
        <dbReference type="Proteomes" id="UP000198769"/>
    </source>
</evidence>
<protein>
    <recommendedName>
        <fullName evidence="1">DUF2272 domain-containing protein</fullName>
    </recommendedName>
</protein>